<dbReference type="Proteomes" id="UP000310032">
    <property type="component" value="Unassembled WGS sequence"/>
</dbReference>
<proteinExistence type="predicted"/>
<gene>
    <name evidence="1" type="ORF">E5342_03110</name>
</gene>
<accession>A0A4S2EZJ1</accession>
<protein>
    <recommendedName>
        <fullName evidence="3">XRE family transcriptional regulator</fullName>
    </recommendedName>
</protein>
<organism evidence="1 2">
    <name type="scientific">Parabacteroides distasonis</name>
    <dbReference type="NCBI Taxonomy" id="823"/>
    <lineage>
        <taxon>Bacteria</taxon>
        <taxon>Pseudomonadati</taxon>
        <taxon>Bacteroidota</taxon>
        <taxon>Bacteroidia</taxon>
        <taxon>Bacteroidales</taxon>
        <taxon>Tannerellaceae</taxon>
        <taxon>Parabacteroides</taxon>
    </lineage>
</organism>
<dbReference type="EMBL" id="SRYM01000005">
    <property type="protein sequence ID" value="TGY61988.1"/>
    <property type="molecule type" value="Genomic_DNA"/>
</dbReference>
<dbReference type="AlphaFoldDB" id="A0A4S2EZJ1"/>
<reference evidence="1 2" key="1">
    <citation type="submission" date="2019-04" db="EMBL/GenBank/DDBJ databases">
        <title>Microbes associate with the intestines of laboratory mice.</title>
        <authorList>
            <person name="Navarre W."/>
            <person name="Wong E."/>
            <person name="Huang K."/>
            <person name="Tropini C."/>
            <person name="Ng K."/>
            <person name="Yu B."/>
        </authorList>
    </citation>
    <scope>NUCLEOTIDE SEQUENCE [LARGE SCALE GENOMIC DNA]</scope>
    <source>
        <strain evidence="1 2">NM39_I3</strain>
    </source>
</reference>
<comment type="caution">
    <text evidence="1">The sequence shown here is derived from an EMBL/GenBank/DDBJ whole genome shotgun (WGS) entry which is preliminary data.</text>
</comment>
<evidence type="ECO:0000313" key="1">
    <source>
        <dbReference type="EMBL" id="TGY61988.1"/>
    </source>
</evidence>
<evidence type="ECO:0000313" key="2">
    <source>
        <dbReference type="Proteomes" id="UP000310032"/>
    </source>
</evidence>
<name>A0A4S2EZJ1_PARDI</name>
<dbReference type="RefSeq" id="WP_121773753.1">
    <property type="nucleotide sequence ID" value="NZ_SRYM01000005.1"/>
</dbReference>
<sequence length="76" mass="8586">MALPVEIRKEIKKRLPYGTLTKIASKLGITSAAVCNYINGRGSNKRIEDAILIECKYLKEEEESKMLIANEFIKSI</sequence>
<evidence type="ECO:0008006" key="3">
    <source>
        <dbReference type="Google" id="ProtNLM"/>
    </source>
</evidence>